<keyword evidence="1" id="KW-0805">Transcription regulation</keyword>
<gene>
    <name evidence="5" type="ORF">GCM10008933_22760</name>
</gene>
<dbReference type="PROSITE" id="PS50995">
    <property type="entry name" value="HTH_MARR_2"/>
    <property type="match status" value="1"/>
</dbReference>
<protein>
    <submittedName>
        <fullName evidence="5">Transcriptional regulator</fullName>
    </submittedName>
</protein>
<sequence>MNYMELAEKYLQSMFLFHKSRPQKRITESMQGELFVLQSVYQHKGEIVPSEISKIMGISSARIAATLNSLEKKGLITRQIDLNDRRRIIIGLTQAGKDMAEKHHQFLMEDTATLLSLLGEDDAVEFVRITSKFAELSKDTDWK</sequence>
<comment type="caution">
    <text evidence="5">The sequence shown here is derived from an EMBL/GenBank/DDBJ whole genome shotgun (WGS) entry which is preliminary data.</text>
</comment>
<accession>A0ABN0YCU5</accession>
<keyword evidence="2" id="KW-0238">DNA-binding</keyword>
<evidence type="ECO:0000259" key="4">
    <source>
        <dbReference type="PROSITE" id="PS50995"/>
    </source>
</evidence>
<dbReference type="SMART" id="SM00347">
    <property type="entry name" value="HTH_MARR"/>
    <property type="match status" value="1"/>
</dbReference>
<keyword evidence="3" id="KW-0804">Transcription</keyword>
<dbReference type="EMBL" id="BAAACX010000009">
    <property type="protein sequence ID" value="GAA0391288.1"/>
    <property type="molecule type" value="Genomic_DNA"/>
</dbReference>
<organism evidence="5 6">
    <name type="scientific">Paenibacillus motobuensis</name>
    <dbReference type="NCBI Taxonomy" id="295324"/>
    <lineage>
        <taxon>Bacteria</taxon>
        <taxon>Bacillati</taxon>
        <taxon>Bacillota</taxon>
        <taxon>Bacilli</taxon>
        <taxon>Bacillales</taxon>
        <taxon>Paenibacillaceae</taxon>
        <taxon>Paenibacillus</taxon>
    </lineage>
</organism>
<dbReference type="InterPro" id="IPR036388">
    <property type="entry name" value="WH-like_DNA-bd_sf"/>
</dbReference>
<keyword evidence="6" id="KW-1185">Reference proteome</keyword>
<dbReference type="PANTHER" id="PTHR42756:SF1">
    <property type="entry name" value="TRANSCRIPTIONAL REPRESSOR OF EMRAB OPERON"/>
    <property type="match status" value="1"/>
</dbReference>
<dbReference type="PRINTS" id="PR00598">
    <property type="entry name" value="HTHMARR"/>
</dbReference>
<name>A0ABN0YCU5_9BACL</name>
<feature type="domain" description="HTH marR-type" evidence="4">
    <location>
        <begin position="1"/>
        <end position="135"/>
    </location>
</feature>
<dbReference type="Proteomes" id="UP001500340">
    <property type="component" value="Unassembled WGS sequence"/>
</dbReference>
<dbReference type="PANTHER" id="PTHR42756">
    <property type="entry name" value="TRANSCRIPTIONAL REGULATOR, MARR"/>
    <property type="match status" value="1"/>
</dbReference>
<dbReference type="Gene3D" id="1.10.10.10">
    <property type="entry name" value="Winged helix-like DNA-binding domain superfamily/Winged helix DNA-binding domain"/>
    <property type="match status" value="1"/>
</dbReference>
<evidence type="ECO:0000256" key="1">
    <source>
        <dbReference type="ARBA" id="ARBA00023015"/>
    </source>
</evidence>
<proteinExistence type="predicted"/>
<reference evidence="5 6" key="1">
    <citation type="journal article" date="2019" name="Int. J. Syst. Evol. Microbiol.">
        <title>The Global Catalogue of Microorganisms (GCM) 10K type strain sequencing project: providing services to taxonomists for standard genome sequencing and annotation.</title>
        <authorList>
            <consortium name="The Broad Institute Genomics Platform"/>
            <consortium name="The Broad Institute Genome Sequencing Center for Infectious Disease"/>
            <person name="Wu L."/>
            <person name="Ma J."/>
        </authorList>
    </citation>
    <scope>NUCLEOTIDE SEQUENCE [LARGE SCALE GENOMIC DNA]</scope>
    <source>
        <strain evidence="5 6">JCM 12774</strain>
    </source>
</reference>
<evidence type="ECO:0000313" key="5">
    <source>
        <dbReference type="EMBL" id="GAA0391288.1"/>
    </source>
</evidence>
<dbReference type="InterPro" id="IPR036390">
    <property type="entry name" value="WH_DNA-bd_sf"/>
</dbReference>
<evidence type="ECO:0000256" key="2">
    <source>
        <dbReference type="ARBA" id="ARBA00023125"/>
    </source>
</evidence>
<dbReference type="InterPro" id="IPR000835">
    <property type="entry name" value="HTH_MarR-typ"/>
</dbReference>
<evidence type="ECO:0000313" key="6">
    <source>
        <dbReference type="Proteomes" id="UP001500340"/>
    </source>
</evidence>
<evidence type="ECO:0000256" key="3">
    <source>
        <dbReference type="ARBA" id="ARBA00023163"/>
    </source>
</evidence>
<dbReference type="Pfam" id="PF01047">
    <property type="entry name" value="MarR"/>
    <property type="match status" value="1"/>
</dbReference>
<dbReference type="SUPFAM" id="SSF46785">
    <property type="entry name" value="Winged helix' DNA-binding domain"/>
    <property type="match status" value="1"/>
</dbReference>